<evidence type="ECO:0000313" key="2">
    <source>
        <dbReference type="EMBL" id="KAJ6981103.1"/>
    </source>
</evidence>
<evidence type="ECO:0000256" key="1">
    <source>
        <dbReference type="SAM" id="Phobius"/>
    </source>
</evidence>
<dbReference type="AlphaFoldDB" id="A0AAD6M8W6"/>
<reference evidence="2" key="1">
    <citation type="journal article" date="2023" name="Mol. Ecol. Resour.">
        <title>Chromosome-level genome assembly of a triploid poplar Populus alba 'Berolinensis'.</title>
        <authorList>
            <person name="Chen S."/>
            <person name="Yu Y."/>
            <person name="Wang X."/>
            <person name="Wang S."/>
            <person name="Zhang T."/>
            <person name="Zhou Y."/>
            <person name="He R."/>
            <person name="Meng N."/>
            <person name="Wang Y."/>
            <person name="Liu W."/>
            <person name="Liu Z."/>
            <person name="Liu J."/>
            <person name="Guo Q."/>
            <person name="Huang H."/>
            <person name="Sederoff R.R."/>
            <person name="Wang G."/>
            <person name="Qu G."/>
            <person name="Chen S."/>
        </authorList>
    </citation>
    <scope>NUCLEOTIDE SEQUENCE</scope>
    <source>
        <strain evidence="2">SC-2020</strain>
    </source>
</reference>
<keyword evidence="1" id="KW-0472">Membrane</keyword>
<evidence type="ECO:0000313" key="3">
    <source>
        <dbReference type="Proteomes" id="UP001164929"/>
    </source>
</evidence>
<sequence>MPRQKLSDGCCMMNNMSRVCFEELNMKSTFCAGWVQYAFKPRGTSNSSLIAAPRWQHQSSSFPLSFALILALYSAVPGLGLSLVQQLQLKANRVQASEARSFVQLKEFVLGSKILESLHQPHLTAAPDQAGLACLESCNPFLFTYYNASKQDNQAPGRKDCRGPLKEWQLQEDRGDIFKDKVEKGLYEMVRLHSVFIYVR</sequence>
<feature type="transmembrane region" description="Helical" evidence="1">
    <location>
        <begin position="64"/>
        <end position="84"/>
    </location>
</feature>
<organism evidence="2 3">
    <name type="scientific">Populus alba x Populus x berolinensis</name>
    <dbReference type="NCBI Taxonomy" id="444605"/>
    <lineage>
        <taxon>Eukaryota</taxon>
        <taxon>Viridiplantae</taxon>
        <taxon>Streptophyta</taxon>
        <taxon>Embryophyta</taxon>
        <taxon>Tracheophyta</taxon>
        <taxon>Spermatophyta</taxon>
        <taxon>Magnoliopsida</taxon>
        <taxon>eudicotyledons</taxon>
        <taxon>Gunneridae</taxon>
        <taxon>Pentapetalae</taxon>
        <taxon>rosids</taxon>
        <taxon>fabids</taxon>
        <taxon>Malpighiales</taxon>
        <taxon>Salicaceae</taxon>
        <taxon>Saliceae</taxon>
        <taxon>Populus</taxon>
    </lineage>
</organism>
<keyword evidence="3" id="KW-1185">Reference proteome</keyword>
<dbReference type="EMBL" id="JAQIZT010000010">
    <property type="protein sequence ID" value="KAJ6981103.1"/>
    <property type="molecule type" value="Genomic_DNA"/>
</dbReference>
<protein>
    <submittedName>
        <fullName evidence="2">Uncharacterized protein</fullName>
    </submittedName>
</protein>
<proteinExistence type="predicted"/>
<keyword evidence="1" id="KW-1133">Transmembrane helix</keyword>
<name>A0AAD6M8W6_9ROSI</name>
<keyword evidence="1" id="KW-0812">Transmembrane</keyword>
<accession>A0AAD6M8W6</accession>
<gene>
    <name evidence="2" type="ORF">NC653_024482</name>
</gene>
<dbReference type="Proteomes" id="UP001164929">
    <property type="component" value="Chromosome 10"/>
</dbReference>
<comment type="caution">
    <text evidence="2">The sequence shown here is derived from an EMBL/GenBank/DDBJ whole genome shotgun (WGS) entry which is preliminary data.</text>
</comment>